<protein>
    <submittedName>
        <fullName evidence="1">Uncharacterized protein</fullName>
    </submittedName>
</protein>
<proteinExistence type="predicted"/>
<evidence type="ECO:0000313" key="1">
    <source>
        <dbReference type="EMBL" id="KAF2469474.1"/>
    </source>
</evidence>
<reference evidence="1" key="1">
    <citation type="journal article" date="2020" name="Stud. Mycol.">
        <title>101 Dothideomycetes genomes: a test case for predicting lifestyles and emergence of pathogens.</title>
        <authorList>
            <person name="Haridas S."/>
            <person name="Albert R."/>
            <person name="Binder M."/>
            <person name="Bloem J."/>
            <person name="Labutti K."/>
            <person name="Salamov A."/>
            <person name="Andreopoulos B."/>
            <person name="Baker S."/>
            <person name="Barry K."/>
            <person name="Bills G."/>
            <person name="Bluhm B."/>
            <person name="Cannon C."/>
            <person name="Castanera R."/>
            <person name="Culley D."/>
            <person name="Daum C."/>
            <person name="Ezra D."/>
            <person name="Gonzalez J."/>
            <person name="Henrissat B."/>
            <person name="Kuo A."/>
            <person name="Liang C."/>
            <person name="Lipzen A."/>
            <person name="Lutzoni F."/>
            <person name="Magnuson J."/>
            <person name="Mondo S."/>
            <person name="Nolan M."/>
            <person name="Ohm R."/>
            <person name="Pangilinan J."/>
            <person name="Park H.-J."/>
            <person name="Ramirez L."/>
            <person name="Alfaro M."/>
            <person name="Sun H."/>
            <person name="Tritt A."/>
            <person name="Yoshinaga Y."/>
            <person name="Zwiers L.-H."/>
            <person name="Turgeon B."/>
            <person name="Goodwin S."/>
            <person name="Spatafora J."/>
            <person name="Crous P."/>
            <person name="Grigoriev I."/>
        </authorList>
    </citation>
    <scope>NUCLEOTIDE SEQUENCE</scope>
    <source>
        <strain evidence="1">ATCC 200398</strain>
    </source>
</reference>
<dbReference type="Proteomes" id="UP000799755">
    <property type="component" value="Unassembled WGS sequence"/>
</dbReference>
<keyword evidence="2" id="KW-1185">Reference proteome</keyword>
<organism evidence="1 2">
    <name type="scientific">Lindgomyces ingoldianus</name>
    <dbReference type="NCBI Taxonomy" id="673940"/>
    <lineage>
        <taxon>Eukaryota</taxon>
        <taxon>Fungi</taxon>
        <taxon>Dikarya</taxon>
        <taxon>Ascomycota</taxon>
        <taxon>Pezizomycotina</taxon>
        <taxon>Dothideomycetes</taxon>
        <taxon>Pleosporomycetidae</taxon>
        <taxon>Pleosporales</taxon>
        <taxon>Lindgomycetaceae</taxon>
        <taxon>Lindgomyces</taxon>
    </lineage>
</organism>
<sequence>MPGETISVKPIQAFELHPTPIPTTSFFTLPSSSRKLSTRILSTRKTHSVSDFDSGSDNTNTPEYYIDTSASSSLLIWPLNNSQAISIFPGSTSISSISSRQAENKGSISQGHAMLGRFMCTMGGISTRDPLTTNRTPDLYVSSGLGHGIWSDPVLEEKLRLPGEGEGEAAGYGIRGKKVKWHAAGSKWEARVDKKDCEIEWEGWGYPEGGSLVLTGRGNVLALYKPRCASWVKQGGEAKGMKSEGDGVGIGVLGICSERIDEEMARHLLLSAVAIEEQIMWSKGFRPELYHAQWS</sequence>
<accession>A0ACB6QR23</accession>
<gene>
    <name evidence="1" type="ORF">BDR25DRAFT_304541</name>
</gene>
<evidence type="ECO:0000313" key="2">
    <source>
        <dbReference type="Proteomes" id="UP000799755"/>
    </source>
</evidence>
<comment type="caution">
    <text evidence="1">The sequence shown here is derived from an EMBL/GenBank/DDBJ whole genome shotgun (WGS) entry which is preliminary data.</text>
</comment>
<dbReference type="EMBL" id="MU003512">
    <property type="protein sequence ID" value="KAF2469474.1"/>
    <property type="molecule type" value="Genomic_DNA"/>
</dbReference>
<name>A0ACB6QR23_9PLEO</name>